<dbReference type="InterPro" id="IPR027409">
    <property type="entry name" value="GroEL-like_apical_dom_sf"/>
</dbReference>
<reference evidence="3 4" key="1">
    <citation type="submission" date="2024-02" db="EMBL/GenBank/DDBJ databases">
        <authorList>
            <person name="Vignale AGUSTIN F."/>
            <person name="Sosa J E."/>
            <person name="Modenutti C."/>
        </authorList>
    </citation>
    <scope>NUCLEOTIDE SEQUENCE [LARGE SCALE GENOMIC DNA]</scope>
</reference>
<dbReference type="EMBL" id="CAUOFW020004613">
    <property type="protein sequence ID" value="CAK9166401.1"/>
    <property type="molecule type" value="Genomic_DNA"/>
</dbReference>
<comment type="caution">
    <text evidence="3">The sequence shown here is derived from an EMBL/GenBank/DDBJ whole genome shotgun (WGS) entry which is preliminary data.</text>
</comment>
<dbReference type="AlphaFoldDB" id="A0ABC8TAG1"/>
<dbReference type="Proteomes" id="UP001642360">
    <property type="component" value="Unassembled WGS sequence"/>
</dbReference>
<dbReference type="SUPFAM" id="SSF48592">
    <property type="entry name" value="GroEL equatorial domain-like"/>
    <property type="match status" value="1"/>
</dbReference>
<evidence type="ECO:0000256" key="1">
    <source>
        <dbReference type="ARBA" id="ARBA00006607"/>
    </source>
</evidence>
<evidence type="ECO:0000313" key="4">
    <source>
        <dbReference type="Proteomes" id="UP001642360"/>
    </source>
</evidence>
<evidence type="ECO:0000313" key="3">
    <source>
        <dbReference type="EMBL" id="CAK9166401.1"/>
    </source>
</evidence>
<dbReference type="Gene3D" id="3.50.7.10">
    <property type="entry name" value="GroEL"/>
    <property type="match status" value="1"/>
</dbReference>
<dbReference type="InterPro" id="IPR027413">
    <property type="entry name" value="GROEL-like_equatorial_sf"/>
</dbReference>
<keyword evidence="2" id="KW-0143">Chaperone</keyword>
<comment type="similarity">
    <text evidence="1">Belongs to the chaperonin (HSP60) family.</text>
</comment>
<accession>A0ABC8TAG1</accession>
<dbReference type="PANTHER" id="PTHR45633">
    <property type="entry name" value="60 KDA HEAT SHOCK PROTEIN, MITOCHONDRIAL"/>
    <property type="match status" value="1"/>
</dbReference>
<protein>
    <submittedName>
        <fullName evidence="3">Uncharacterized protein</fullName>
    </submittedName>
</protein>
<dbReference type="Gene3D" id="1.10.560.10">
    <property type="entry name" value="GroEL-like equatorial domain"/>
    <property type="match status" value="1"/>
</dbReference>
<evidence type="ECO:0000256" key="2">
    <source>
        <dbReference type="ARBA" id="ARBA00023186"/>
    </source>
</evidence>
<keyword evidence="4" id="KW-1185">Reference proteome</keyword>
<name>A0ABC8TAG1_9AQUA</name>
<dbReference type="InterPro" id="IPR001844">
    <property type="entry name" value="Cpn60/GroEL"/>
</dbReference>
<gene>
    <name evidence="3" type="ORF">ILEXP_LOCUS35626</name>
</gene>
<organism evidence="3 4">
    <name type="scientific">Ilex paraguariensis</name>
    <name type="common">yerba mate</name>
    <dbReference type="NCBI Taxonomy" id="185542"/>
    <lineage>
        <taxon>Eukaryota</taxon>
        <taxon>Viridiplantae</taxon>
        <taxon>Streptophyta</taxon>
        <taxon>Embryophyta</taxon>
        <taxon>Tracheophyta</taxon>
        <taxon>Spermatophyta</taxon>
        <taxon>Magnoliopsida</taxon>
        <taxon>eudicotyledons</taxon>
        <taxon>Gunneridae</taxon>
        <taxon>Pentapetalae</taxon>
        <taxon>asterids</taxon>
        <taxon>campanulids</taxon>
        <taxon>Aquifoliales</taxon>
        <taxon>Aquifoliaceae</taxon>
        <taxon>Ilex</taxon>
    </lineage>
</organism>
<proteinExistence type="inferred from homology"/>
<sequence length="126" mass="13097">MLGICKKATISKDGTIVLDGVADKKALQERCEQTPIHTIASNAGVEGAVVVGKPLEQDDPDHGYDATKGEYVDMVKTGIIDPLKVIRTSLVDAASACSVASLMTTTEAVGVEISKEALAMGGGMDY</sequence>